<feature type="domain" description="BPL/LPL catalytic" evidence="2">
    <location>
        <begin position="1"/>
        <end position="185"/>
    </location>
</feature>
<dbReference type="InterPro" id="IPR004408">
    <property type="entry name" value="Biotin_CoA_COase_ligase"/>
</dbReference>
<dbReference type="EMBL" id="JACIES010000008">
    <property type="protein sequence ID" value="MBB4027208.1"/>
    <property type="molecule type" value="Genomic_DNA"/>
</dbReference>
<dbReference type="GO" id="GO:0004077">
    <property type="term" value="F:biotin--[biotin carboxyl-carrier protein] ligase activity"/>
    <property type="evidence" value="ECO:0007669"/>
    <property type="project" value="UniProtKB-EC"/>
</dbReference>
<dbReference type="Gene3D" id="3.30.930.10">
    <property type="entry name" value="Bira Bifunctional Protein, Domain 2"/>
    <property type="match status" value="1"/>
</dbReference>
<dbReference type="GO" id="GO:0005737">
    <property type="term" value="C:cytoplasm"/>
    <property type="evidence" value="ECO:0007669"/>
    <property type="project" value="TreeGrafter"/>
</dbReference>
<sequence length="248" mass="28501">MIQEYQVSGFRVREYEELESTNTEAERVGWSELEDKMVILTYRQTQGRGQVGNHWESEPGKNISMTVVFKPRELLAGQQFAVSMVIALGACDFISRYVSGCSVKWPNDIYVGDRKISGILIEHSIMGRYVGGSLCGIGVNINQERFLSDAPNPVSLFQLIGEEIPVKRALEELLDCIGKRYETIRDYEGMERDFLKVLYRREGVYDWEDERGMFRASIRGVNEFGQLVLEDVEGNERVYGFKEISYKF</sequence>
<comment type="caution">
    <text evidence="3">The sequence shown here is derived from an EMBL/GenBank/DDBJ whole genome shotgun (WGS) entry which is preliminary data.</text>
</comment>
<dbReference type="PANTHER" id="PTHR12835">
    <property type="entry name" value="BIOTIN PROTEIN LIGASE"/>
    <property type="match status" value="1"/>
</dbReference>
<reference evidence="3 4" key="1">
    <citation type="submission" date="2020-08" db="EMBL/GenBank/DDBJ databases">
        <title>Genomic Encyclopedia of Type Strains, Phase IV (KMG-IV): sequencing the most valuable type-strain genomes for metagenomic binning, comparative biology and taxonomic classification.</title>
        <authorList>
            <person name="Goeker M."/>
        </authorList>
    </citation>
    <scope>NUCLEOTIDE SEQUENCE [LARGE SCALE GENOMIC DNA]</scope>
    <source>
        <strain evidence="3 4">DSM 105721</strain>
    </source>
</reference>
<evidence type="ECO:0000256" key="1">
    <source>
        <dbReference type="ARBA" id="ARBA00022598"/>
    </source>
</evidence>
<evidence type="ECO:0000313" key="4">
    <source>
        <dbReference type="Proteomes" id="UP000546007"/>
    </source>
</evidence>
<keyword evidence="4" id="KW-1185">Reference proteome</keyword>
<evidence type="ECO:0000259" key="2">
    <source>
        <dbReference type="PROSITE" id="PS51733"/>
    </source>
</evidence>
<dbReference type="CDD" id="cd16442">
    <property type="entry name" value="BPL"/>
    <property type="match status" value="1"/>
</dbReference>
<dbReference type="Proteomes" id="UP000546007">
    <property type="component" value="Unassembled WGS sequence"/>
</dbReference>
<name>A0A7W6HY96_9BACT</name>
<dbReference type="InterPro" id="IPR004143">
    <property type="entry name" value="BPL_LPL_catalytic"/>
</dbReference>
<keyword evidence="1 3" id="KW-0436">Ligase</keyword>
<organism evidence="3 4">
    <name type="scientific">Butyricimonas faecihominis</name>
    <dbReference type="NCBI Taxonomy" id="1472416"/>
    <lineage>
        <taxon>Bacteria</taxon>
        <taxon>Pseudomonadati</taxon>
        <taxon>Bacteroidota</taxon>
        <taxon>Bacteroidia</taxon>
        <taxon>Bacteroidales</taxon>
        <taxon>Odoribacteraceae</taxon>
        <taxon>Butyricimonas</taxon>
    </lineage>
</organism>
<proteinExistence type="predicted"/>
<evidence type="ECO:0000313" key="3">
    <source>
        <dbReference type="EMBL" id="MBB4027208.1"/>
    </source>
</evidence>
<dbReference type="AlphaFoldDB" id="A0A7W6HY96"/>
<dbReference type="SUPFAM" id="SSF55681">
    <property type="entry name" value="Class II aaRS and biotin synthetases"/>
    <property type="match status" value="1"/>
</dbReference>
<dbReference type="EC" id="6.3.4.15" evidence="3"/>
<dbReference type="InterPro" id="IPR045864">
    <property type="entry name" value="aa-tRNA-synth_II/BPL/LPL"/>
</dbReference>
<protein>
    <submittedName>
        <fullName evidence="3">BirA family biotin operon repressor/biotin-[acetyl-CoA-carboxylase] ligase</fullName>
        <ecNumber evidence="3">6.3.4.15</ecNumber>
    </submittedName>
</protein>
<dbReference type="NCBIfam" id="TIGR00121">
    <property type="entry name" value="birA_ligase"/>
    <property type="match status" value="1"/>
</dbReference>
<accession>A0A7W6HY96</accession>
<dbReference type="PROSITE" id="PS51733">
    <property type="entry name" value="BPL_LPL_CATALYTIC"/>
    <property type="match status" value="1"/>
</dbReference>
<dbReference type="RefSeq" id="WP_221230339.1">
    <property type="nucleotide sequence ID" value="NZ_AP028155.1"/>
</dbReference>
<dbReference type="PANTHER" id="PTHR12835:SF5">
    <property type="entry name" value="BIOTIN--PROTEIN LIGASE"/>
    <property type="match status" value="1"/>
</dbReference>
<gene>
    <name evidence="3" type="ORF">GGR14_003018</name>
</gene>
<dbReference type="Pfam" id="PF03099">
    <property type="entry name" value="BPL_LplA_LipB"/>
    <property type="match status" value="1"/>
</dbReference>
<dbReference type="GeneID" id="93099978"/>